<reference evidence="11" key="1">
    <citation type="submission" date="2021-01" db="EMBL/GenBank/DDBJ databases">
        <authorList>
            <person name="Corre E."/>
            <person name="Pelletier E."/>
            <person name="Niang G."/>
            <person name="Scheremetjew M."/>
            <person name="Finn R."/>
            <person name="Kale V."/>
            <person name="Holt S."/>
            <person name="Cochrane G."/>
            <person name="Meng A."/>
            <person name="Brown T."/>
            <person name="Cohen L."/>
        </authorList>
    </citation>
    <scope>NUCLEOTIDE SEQUENCE</scope>
    <source>
        <strain evidence="11">NIES-381</strain>
    </source>
</reference>
<evidence type="ECO:0000256" key="2">
    <source>
        <dbReference type="ARBA" id="ARBA00006285"/>
    </source>
</evidence>
<dbReference type="GO" id="GO:0030203">
    <property type="term" value="P:glycosaminoglycan metabolic process"/>
    <property type="evidence" value="ECO:0007669"/>
    <property type="project" value="TreeGrafter"/>
</dbReference>
<dbReference type="SUPFAM" id="SSF51445">
    <property type="entry name" value="(Trans)glycosidases"/>
    <property type="match status" value="1"/>
</dbReference>
<keyword evidence="5" id="KW-0326">Glycosidase</keyword>
<feature type="region of interest" description="Disordered" evidence="7">
    <location>
        <begin position="97"/>
        <end position="125"/>
    </location>
</feature>
<feature type="domain" description="Glycoside hydrolase family 20 catalytic" evidence="9">
    <location>
        <begin position="281"/>
        <end position="650"/>
    </location>
</feature>
<dbReference type="GO" id="GO:0005975">
    <property type="term" value="P:carbohydrate metabolic process"/>
    <property type="evidence" value="ECO:0007669"/>
    <property type="project" value="InterPro"/>
</dbReference>
<keyword evidence="4" id="KW-0378">Hydrolase</keyword>
<accession>A0A7S1JHB4</accession>
<dbReference type="GO" id="GO:0016020">
    <property type="term" value="C:membrane"/>
    <property type="evidence" value="ECO:0007669"/>
    <property type="project" value="TreeGrafter"/>
</dbReference>
<evidence type="ECO:0000256" key="1">
    <source>
        <dbReference type="ARBA" id="ARBA00001231"/>
    </source>
</evidence>
<dbReference type="Pfam" id="PF00728">
    <property type="entry name" value="Glyco_hydro_20"/>
    <property type="match status" value="1"/>
</dbReference>
<evidence type="ECO:0000256" key="3">
    <source>
        <dbReference type="ARBA" id="ARBA00012663"/>
    </source>
</evidence>
<feature type="signal peptide" evidence="8">
    <location>
        <begin position="1"/>
        <end position="27"/>
    </location>
</feature>
<evidence type="ECO:0000313" key="11">
    <source>
        <dbReference type="EMBL" id="CAD9044164.1"/>
    </source>
</evidence>
<evidence type="ECO:0000256" key="4">
    <source>
        <dbReference type="ARBA" id="ARBA00022801"/>
    </source>
</evidence>
<dbReference type="InterPro" id="IPR015882">
    <property type="entry name" value="HEX_bac_N"/>
</dbReference>
<feature type="domain" description="Beta-hexosaminidase bacterial type N-terminal" evidence="10">
    <location>
        <begin position="154"/>
        <end position="277"/>
    </location>
</feature>
<sequence>MSRRSRQRGACCLLAMLLAAVVRLLWSMVHLNMHPLSPRCPSNPALHATDPRCAPQSAILPDLRPPGLLPRVQPPQLPSDEEDLRSLEAEVEKQWQALQGAQRTDVDEKTAPANTDSEPQAKGLRACHTQHVLSRPPGLQHEGVKCPPEASLCILPQPMEVHVLTGYFELLRTTAIMGIGKDVQPLVAELEHLLHCDLGVTCAANSSRPIRLHRAPHIPPEGYVLSVSPKYLGIQASTASGVFYAFQTLKQLLPVSVYAPASAGIGPWRVPAVRIRDEPRYKWRGLMFDSVRHFYSVRHIKHLLDLMALHKLNMFHWHLTDDQGWRIEINGHPELTAAGAMRGPSLNLRTTDGYKPIYNGTAYSSPQYYTQSQIQEVVQYAGELHIEIVPEIDVPAHAAALIIAARQGTPAVDLGIVELHEGCKPPGEGLRTAPNCMGGVHGIVVPTAEAIQYLKRVLQDVVRLFPGRYVHLGGDEAEQFRTAAYGTKLGQRAKSETKIWNDERLQGYLLDELSEFLSAQAKTGMAWDDSFVNLAGYEPKKGKTWLVWWRDWASEASFEKIMNLGHPVVLAPTSKAYLDVFQVEPHRDSEYQVQAGTVHLKNSWDIRKLAHSNIVGLQALLWTETIISWDIAEYQMFPRLVALADAAWVPTTTKADWGTFLVALKYHKKRLARRGVRYNDGSFTGEFWGH</sequence>
<dbReference type="InterPro" id="IPR029018">
    <property type="entry name" value="Hex-like_dom2"/>
</dbReference>
<dbReference type="Gene3D" id="3.30.379.10">
    <property type="entry name" value="Chitobiase/beta-hexosaminidase domain 2-like"/>
    <property type="match status" value="1"/>
</dbReference>
<dbReference type="EC" id="3.2.1.52" evidence="3"/>
<feature type="compositionally biased region" description="Pro residues" evidence="7">
    <location>
        <begin position="63"/>
        <end position="77"/>
    </location>
</feature>
<evidence type="ECO:0000256" key="5">
    <source>
        <dbReference type="ARBA" id="ARBA00023295"/>
    </source>
</evidence>
<gene>
    <name evidence="11" type="ORF">EGYM00392_LOCUS55347</name>
</gene>
<keyword evidence="8" id="KW-0732">Signal</keyword>
<comment type="catalytic activity">
    <reaction evidence="1">
        <text>Hydrolysis of terminal non-reducing N-acetyl-D-hexosamine residues in N-acetyl-beta-D-hexosaminides.</text>
        <dbReference type="EC" id="3.2.1.52"/>
    </reaction>
</comment>
<dbReference type="SUPFAM" id="SSF55545">
    <property type="entry name" value="beta-N-acetylhexosaminidase-like domain"/>
    <property type="match status" value="1"/>
</dbReference>
<evidence type="ECO:0000256" key="8">
    <source>
        <dbReference type="SAM" id="SignalP"/>
    </source>
</evidence>
<evidence type="ECO:0000259" key="10">
    <source>
        <dbReference type="Pfam" id="PF02838"/>
    </source>
</evidence>
<dbReference type="InterPro" id="IPR015883">
    <property type="entry name" value="Glyco_hydro_20_cat"/>
</dbReference>
<dbReference type="PANTHER" id="PTHR22600:SF57">
    <property type="entry name" value="BETA-N-ACETYLHEXOSAMINIDASE"/>
    <property type="match status" value="1"/>
</dbReference>
<evidence type="ECO:0000256" key="6">
    <source>
        <dbReference type="PIRSR" id="PIRSR625705-1"/>
    </source>
</evidence>
<protein>
    <recommendedName>
        <fullName evidence="3">beta-N-acetylhexosaminidase</fullName>
        <ecNumber evidence="3">3.2.1.52</ecNumber>
    </recommendedName>
</protein>
<evidence type="ECO:0000256" key="7">
    <source>
        <dbReference type="SAM" id="MobiDB-lite"/>
    </source>
</evidence>
<dbReference type="GO" id="GO:0004563">
    <property type="term" value="F:beta-N-acetylhexosaminidase activity"/>
    <property type="evidence" value="ECO:0007669"/>
    <property type="project" value="UniProtKB-EC"/>
</dbReference>
<dbReference type="EMBL" id="HBGA01152324">
    <property type="protein sequence ID" value="CAD9044164.1"/>
    <property type="molecule type" value="Transcribed_RNA"/>
</dbReference>
<dbReference type="PANTHER" id="PTHR22600">
    <property type="entry name" value="BETA-HEXOSAMINIDASE"/>
    <property type="match status" value="1"/>
</dbReference>
<dbReference type="Gene3D" id="3.20.20.80">
    <property type="entry name" value="Glycosidases"/>
    <property type="match status" value="1"/>
</dbReference>
<proteinExistence type="inferred from homology"/>
<dbReference type="Pfam" id="PF02838">
    <property type="entry name" value="Glyco_hydro_20b"/>
    <property type="match status" value="1"/>
</dbReference>
<evidence type="ECO:0000259" key="9">
    <source>
        <dbReference type="Pfam" id="PF00728"/>
    </source>
</evidence>
<dbReference type="PRINTS" id="PR00738">
    <property type="entry name" value="GLHYDRLASE20"/>
</dbReference>
<feature type="region of interest" description="Disordered" evidence="7">
    <location>
        <begin position="47"/>
        <end position="84"/>
    </location>
</feature>
<comment type="similarity">
    <text evidence="2">Belongs to the glycosyl hydrolase 20 family.</text>
</comment>
<organism evidence="11">
    <name type="scientific">Eutreptiella gymnastica</name>
    <dbReference type="NCBI Taxonomy" id="73025"/>
    <lineage>
        <taxon>Eukaryota</taxon>
        <taxon>Discoba</taxon>
        <taxon>Euglenozoa</taxon>
        <taxon>Euglenida</taxon>
        <taxon>Spirocuta</taxon>
        <taxon>Euglenophyceae</taxon>
        <taxon>Eutreptiales</taxon>
        <taxon>Eutreptiaceae</taxon>
        <taxon>Eutreptiella</taxon>
    </lineage>
</organism>
<feature type="chain" id="PRO_5030816264" description="beta-N-acetylhexosaminidase" evidence="8">
    <location>
        <begin position="28"/>
        <end position="690"/>
    </location>
</feature>
<dbReference type="AlphaFoldDB" id="A0A7S1JHB4"/>
<feature type="active site" description="Proton donor" evidence="6">
    <location>
        <position position="476"/>
    </location>
</feature>
<name>A0A7S1JHB4_9EUGL</name>
<dbReference type="InterPro" id="IPR017853">
    <property type="entry name" value="GH"/>
</dbReference>
<dbReference type="InterPro" id="IPR025705">
    <property type="entry name" value="Beta_hexosaminidase_sua/sub"/>
</dbReference>